<comment type="caution">
    <text evidence="8">The sequence shown here is derived from an EMBL/GenBank/DDBJ whole genome shotgun (WGS) entry which is preliminary data.</text>
</comment>
<evidence type="ECO:0000256" key="5">
    <source>
        <dbReference type="ARBA" id="ARBA00022989"/>
    </source>
</evidence>
<feature type="transmembrane region" description="Helical" evidence="7">
    <location>
        <begin position="12"/>
        <end position="30"/>
    </location>
</feature>
<feature type="transmembrane region" description="Helical" evidence="7">
    <location>
        <begin position="36"/>
        <end position="54"/>
    </location>
</feature>
<dbReference type="EMBL" id="BRYB01006223">
    <property type="protein sequence ID" value="GMI52399.1"/>
    <property type="molecule type" value="Genomic_DNA"/>
</dbReference>
<feature type="transmembrane region" description="Helical" evidence="7">
    <location>
        <begin position="298"/>
        <end position="317"/>
    </location>
</feature>
<accession>A0ABQ6NBD7</accession>
<keyword evidence="4 7" id="KW-0812">Transmembrane</keyword>
<comment type="similarity">
    <text evidence="2">Belongs to the major facilitator superfamily. Folate-biopterin transporter (TC 2.A.71) family.</text>
</comment>
<keyword evidence="3" id="KW-0813">Transport</keyword>
<dbReference type="PANTHER" id="PTHR31585:SF5">
    <property type="entry name" value="RNA-BINDING S4 DOMAIN-CONTAINING PROTEIN"/>
    <property type="match status" value="1"/>
</dbReference>
<evidence type="ECO:0000256" key="6">
    <source>
        <dbReference type="ARBA" id="ARBA00023136"/>
    </source>
</evidence>
<reference evidence="8 9" key="1">
    <citation type="journal article" date="2023" name="Commun. Biol.">
        <title>Genome analysis of Parmales, the sister group of diatoms, reveals the evolutionary specialization of diatoms from phago-mixotrophs to photoautotrophs.</title>
        <authorList>
            <person name="Ban H."/>
            <person name="Sato S."/>
            <person name="Yoshikawa S."/>
            <person name="Yamada K."/>
            <person name="Nakamura Y."/>
            <person name="Ichinomiya M."/>
            <person name="Sato N."/>
            <person name="Blanc-Mathieu R."/>
            <person name="Endo H."/>
            <person name="Kuwata A."/>
            <person name="Ogata H."/>
        </authorList>
    </citation>
    <scope>NUCLEOTIDE SEQUENCE [LARGE SCALE GENOMIC DNA]</scope>
</reference>
<proteinExistence type="inferred from homology"/>
<dbReference type="Proteomes" id="UP001165060">
    <property type="component" value="Unassembled WGS sequence"/>
</dbReference>
<dbReference type="SUPFAM" id="SSF103473">
    <property type="entry name" value="MFS general substrate transporter"/>
    <property type="match status" value="1"/>
</dbReference>
<dbReference type="PANTHER" id="PTHR31585">
    <property type="entry name" value="FOLATE-BIOPTERIN TRANSPORTER 1, CHLOROPLASTIC"/>
    <property type="match status" value="1"/>
</dbReference>
<evidence type="ECO:0000313" key="8">
    <source>
        <dbReference type="EMBL" id="GMI52399.1"/>
    </source>
</evidence>
<evidence type="ECO:0000256" key="2">
    <source>
        <dbReference type="ARBA" id="ARBA00007015"/>
    </source>
</evidence>
<dbReference type="Pfam" id="PF03092">
    <property type="entry name" value="BT1"/>
    <property type="match status" value="1"/>
</dbReference>
<evidence type="ECO:0000313" key="9">
    <source>
        <dbReference type="Proteomes" id="UP001165060"/>
    </source>
</evidence>
<evidence type="ECO:0000256" key="7">
    <source>
        <dbReference type="SAM" id="Phobius"/>
    </source>
</evidence>
<evidence type="ECO:0000256" key="1">
    <source>
        <dbReference type="ARBA" id="ARBA00004141"/>
    </source>
</evidence>
<protein>
    <submittedName>
        <fullName evidence="8">Uncharacterized protein</fullName>
    </submittedName>
</protein>
<name>A0ABQ6NBD7_9STRA</name>
<feature type="transmembrane region" description="Helical" evidence="7">
    <location>
        <begin position="145"/>
        <end position="166"/>
    </location>
</feature>
<feature type="transmembrane region" description="Helical" evidence="7">
    <location>
        <begin position="186"/>
        <end position="205"/>
    </location>
</feature>
<keyword evidence="5 7" id="KW-1133">Transmembrane helix</keyword>
<evidence type="ECO:0000256" key="4">
    <source>
        <dbReference type="ARBA" id="ARBA00022692"/>
    </source>
</evidence>
<feature type="transmembrane region" description="Helical" evidence="7">
    <location>
        <begin position="337"/>
        <end position="359"/>
    </location>
</feature>
<dbReference type="InterPro" id="IPR036259">
    <property type="entry name" value="MFS_trans_sf"/>
</dbReference>
<keyword evidence="6 7" id="KW-0472">Membrane</keyword>
<keyword evidence="9" id="KW-1185">Reference proteome</keyword>
<feature type="transmembrane region" description="Helical" evidence="7">
    <location>
        <begin position="113"/>
        <end position="133"/>
    </location>
</feature>
<organism evidence="8 9">
    <name type="scientific">Tetraparma gracilis</name>
    <dbReference type="NCBI Taxonomy" id="2962635"/>
    <lineage>
        <taxon>Eukaryota</taxon>
        <taxon>Sar</taxon>
        <taxon>Stramenopiles</taxon>
        <taxon>Ochrophyta</taxon>
        <taxon>Bolidophyceae</taxon>
        <taxon>Parmales</taxon>
        <taxon>Triparmaceae</taxon>
        <taxon>Tetraparma</taxon>
    </lineage>
</organism>
<sequence length="368" mass="40227">PPPARPPPRSCRFFALMVFTPISTVLYDRLGPNSVIFLLGALPLCILPFVLAFVEEFRPATMSVKQQCGEIWRTVCSRAVWQPMGFVYLYNVLQIGNGAWRQYLRLVLHFDDYMINVLLIVSYVLLYLGVMAYKHYFIKFSWRSIYIGTTIMNGILSALQILLIQGVTFGLSPFLFALGDDAFAEFIAGIQFLPTTIMMVHLCPAGSEGASYAMFTTVNNSALNLAGSLSTIVLGFFDVSKDALFVASDVCEDCEGTSAVGEAYNCTVGFLDEGSRQGADDEAMCGTHEGGISNMTKLTVLTTVLQMSGILFVGLLPKTREDLMNLNYGNSSRVGGFIFLFVTGASILNSVIVGLLNVFDPTWAGAGR</sequence>
<comment type="subcellular location">
    <subcellularLocation>
        <location evidence="1">Membrane</location>
        <topology evidence="1">Multi-pass membrane protein</topology>
    </subcellularLocation>
</comment>
<feature type="non-terminal residue" evidence="8">
    <location>
        <position position="1"/>
    </location>
</feature>
<evidence type="ECO:0000256" key="3">
    <source>
        <dbReference type="ARBA" id="ARBA00022448"/>
    </source>
</evidence>
<dbReference type="InterPro" id="IPR039309">
    <property type="entry name" value="BT1"/>
</dbReference>
<gene>
    <name evidence="8" type="ORF">TeGR_g2958</name>
</gene>